<dbReference type="InterPro" id="IPR036691">
    <property type="entry name" value="Endo/exonu/phosph_ase_sf"/>
</dbReference>
<proteinExistence type="predicted"/>
<keyword evidence="1" id="KW-0862">Zinc</keyword>
<evidence type="ECO:0000313" key="5">
    <source>
        <dbReference type="Proteomes" id="UP000242715"/>
    </source>
</evidence>
<dbReference type="GO" id="GO:0003676">
    <property type="term" value="F:nucleic acid binding"/>
    <property type="evidence" value="ECO:0007669"/>
    <property type="project" value="InterPro"/>
</dbReference>
<name>A0A2Z6MN68_TRISU</name>
<dbReference type="OrthoDB" id="1435598at2759"/>
<feature type="compositionally biased region" description="Basic residues" evidence="2">
    <location>
        <begin position="214"/>
        <end position="233"/>
    </location>
</feature>
<dbReference type="PROSITE" id="PS50158">
    <property type="entry name" value="ZF_CCHC"/>
    <property type="match status" value="1"/>
</dbReference>
<feature type="region of interest" description="Disordered" evidence="2">
    <location>
        <begin position="204"/>
        <end position="239"/>
    </location>
</feature>
<keyword evidence="5" id="KW-1185">Reference proteome</keyword>
<keyword evidence="1" id="KW-0479">Metal-binding</keyword>
<feature type="domain" description="CCHC-type" evidence="3">
    <location>
        <begin position="120"/>
        <end position="135"/>
    </location>
</feature>
<dbReference type="EMBL" id="DF973537">
    <property type="protein sequence ID" value="GAU33808.1"/>
    <property type="molecule type" value="Genomic_DNA"/>
</dbReference>
<evidence type="ECO:0000256" key="1">
    <source>
        <dbReference type="PROSITE-ProRule" id="PRU00047"/>
    </source>
</evidence>
<evidence type="ECO:0000313" key="4">
    <source>
        <dbReference type="EMBL" id="GAU33808.1"/>
    </source>
</evidence>
<dbReference type="Pfam" id="PF14392">
    <property type="entry name" value="zf-CCHC_4"/>
    <property type="match status" value="1"/>
</dbReference>
<keyword evidence="1" id="KW-0863">Zinc-finger</keyword>
<dbReference type="AlphaFoldDB" id="A0A2Z6MN68"/>
<dbReference type="Gene3D" id="3.60.10.10">
    <property type="entry name" value="Endonuclease/exonuclease/phosphatase"/>
    <property type="match status" value="1"/>
</dbReference>
<protein>
    <recommendedName>
        <fullName evidence="3">CCHC-type domain-containing protein</fullName>
    </recommendedName>
</protein>
<dbReference type="Proteomes" id="UP000242715">
    <property type="component" value="Unassembled WGS sequence"/>
</dbReference>
<reference evidence="5" key="1">
    <citation type="journal article" date="2017" name="Front. Plant Sci.">
        <title>Climate Clever Clovers: New Paradigm to Reduce the Environmental Footprint of Ruminants by Breeding Low Methanogenic Forages Utilizing Haplotype Variation.</title>
        <authorList>
            <person name="Kaur P."/>
            <person name="Appels R."/>
            <person name="Bayer P.E."/>
            <person name="Keeble-Gagnere G."/>
            <person name="Wang J."/>
            <person name="Hirakawa H."/>
            <person name="Shirasawa K."/>
            <person name="Vercoe P."/>
            <person name="Stefanova K."/>
            <person name="Durmic Z."/>
            <person name="Nichols P."/>
            <person name="Revell C."/>
            <person name="Isobe S.N."/>
            <person name="Edwards D."/>
            <person name="Erskine W."/>
        </authorList>
    </citation>
    <scope>NUCLEOTIDE SEQUENCE [LARGE SCALE GENOMIC DNA]</scope>
    <source>
        <strain evidence="5">cv. Daliak</strain>
    </source>
</reference>
<dbReference type="PANTHER" id="PTHR33116:SF86">
    <property type="entry name" value="REVERSE TRANSCRIPTASE DOMAIN-CONTAINING PROTEIN"/>
    <property type="match status" value="1"/>
</dbReference>
<dbReference type="PANTHER" id="PTHR33116">
    <property type="entry name" value="REVERSE TRANSCRIPTASE ZINC-BINDING DOMAIN-CONTAINING PROTEIN-RELATED-RELATED"/>
    <property type="match status" value="1"/>
</dbReference>
<sequence length="809" mass="92154">MDSWKKVELTKEEEEEGVEADDIESFGDKIFAKSLVGKLWTENLSTVESSSRSDAMAKKLGDVIGEFVEVDLKDGNRLGKFLRVKVTVDLRKPLKRGIVVKYQGKNLRVFFKYERLPTFCFACGKIGHQIKDCEEMEGKGETEFDEIEEKEFPFGQWMKASPLPKALLDIKKDNSSSSCGKSLFAESEVESVAESLGNAEITTQVLPQVDKGSHTKPKPQKKQARKWARKKGARKEASQEQQQLVTELGKRQLVEVTISEVRALLRLIRLENPMCVFLMETRLKSFEMEGLKQRCGFNSCLTVDCRGLGKERAGDEEDNQNCHFTCMYGYPEECNKKKTWQLITELAATVESKWICFGDLNDIFTSDEKLGGNTRSPNQLMLGRNAIDTCRLIDLGYEGHPFTWTNGRELEENIQCRLDRALATEEFINRFSPIRVLHLPIVSEAEKILQVLLTYLLASGQVVNLDKSEASFSRNVLDEEKEMICNKMNVKTVLSHTRYLGLPVVFGRSKKEIFSFVIDRVWKKLKGWKEKFLSRVGKEVLIKPVAQAILSYIMGCYKLSEGCCNEIEGGMGFRGVRDFNKALLGKHCWRLLTSEETLMGRIFKSRYHPRGSFLEAKLGHLPSYAWRSIMSVKDVIMQGGKWQIGNGAKVRIWHDNWLPCGGSLVVKSQVKILHQDSLVSALIDQDTKQWNRDLIFSTFNQFEARLIVSIPLSFRVPDDNFIWAGEKDGKYSVRSAYHQLGDERRKYLPGPSHDPNDKLWRGIWRVNLPNKVKNFVWSVGHSLVPTISEGSKFAGNNYTVRRFGGGGMY</sequence>
<dbReference type="InterPro" id="IPR025836">
    <property type="entry name" value="Zn_knuckle_CX2CX4HX4C"/>
</dbReference>
<organism evidence="4 5">
    <name type="scientific">Trifolium subterraneum</name>
    <name type="common">Subterranean clover</name>
    <dbReference type="NCBI Taxonomy" id="3900"/>
    <lineage>
        <taxon>Eukaryota</taxon>
        <taxon>Viridiplantae</taxon>
        <taxon>Streptophyta</taxon>
        <taxon>Embryophyta</taxon>
        <taxon>Tracheophyta</taxon>
        <taxon>Spermatophyta</taxon>
        <taxon>Magnoliopsida</taxon>
        <taxon>eudicotyledons</taxon>
        <taxon>Gunneridae</taxon>
        <taxon>Pentapetalae</taxon>
        <taxon>rosids</taxon>
        <taxon>fabids</taxon>
        <taxon>Fabales</taxon>
        <taxon>Fabaceae</taxon>
        <taxon>Papilionoideae</taxon>
        <taxon>50 kb inversion clade</taxon>
        <taxon>NPAAA clade</taxon>
        <taxon>Hologalegina</taxon>
        <taxon>IRL clade</taxon>
        <taxon>Trifolieae</taxon>
        <taxon>Trifolium</taxon>
    </lineage>
</organism>
<dbReference type="InterPro" id="IPR001878">
    <property type="entry name" value="Znf_CCHC"/>
</dbReference>
<evidence type="ECO:0000256" key="2">
    <source>
        <dbReference type="SAM" id="MobiDB-lite"/>
    </source>
</evidence>
<dbReference type="GO" id="GO:0008270">
    <property type="term" value="F:zinc ion binding"/>
    <property type="evidence" value="ECO:0007669"/>
    <property type="project" value="UniProtKB-KW"/>
</dbReference>
<evidence type="ECO:0000259" key="3">
    <source>
        <dbReference type="PROSITE" id="PS50158"/>
    </source>
</evidence>
<accession>A0A2Z6MN68</accession>
<gene>
    <name evidence="4" type="ORF">TSUD_221460</name>
</gene>
<dbReference type="SUPFAM" id="SSF56219">
    <property type="entry name" value="DNase I-like"/>
    <property type="match status" value="1"/>
</dbReference>